<dbReference type="EMBL" id="KN714851">
    <property type="protein sequence ID" value="KUI63011.1"/>
    <property type="molecule type" value="Genomic_DNA"/>
</dbReference>
<dbReference type="SUPFAM" id="SSF82199">
    <property type="entry name" value="SET domain"/>
    <property type="match status" value="1"/>
</dbReference>
<dbReference type="Gene3D" id="2.170.270.10">
    <property type="entry name" value="SET domain"/>
    <property type="match status" value="1"/>
</dbReference>
<proteinExistence type="predicted"/>
<feature type="region of interest" description="Disordered" evidence="1">
    <location>
        <begin position="291"/>
        <end position="413"/>
    </location>
</feature>
<dbReference type="STRING" id="694573.A0A194VGV9"/>
<name>A0A194VGV9_CYTMA</name>
<feature type="compositionally biased region" description="Basic and acidic residues" evidence="1">
    <location>
        <begin position="448"/>
        <end position="467"/>
    </location>
</feature>
<dbReference type="PROSITE" id="PS50280">
    <property type="entry name" value="SET"/>
    <property type="match status" value="1"/>
</dbReference>
<evidence type="ECO:0000259" key="2">
    <source>
        <dbReference type="PROSITE" id="PS50280"/>
    </source>
</evidence>
<accession>A0A194VGV9</accession>
<dbReference type="InterPro" id="IPR001214">
    <property type="entry name" value="SET_dom"/>
</dbReference>
<organism evidence="3 4">
    <name type="scientific">Cytospora mali</name>
    <name type="common">Apple Valsa canker fungus</name>
    <name type="synonym">Valsa mali</name>
    <dbReference type="NCBI Taxonomy" id="578113"/>
    <lineage>
        <taxon>Eukaryota</taxon>
        <taxon>Fungi</taxon>
        <taxon>Dikarya</taxon>
        <taxon>Ascomycota</taxon>
        <taxon>Pezizomycotina</taxon>
        <taxon>Sordariomycetes</taxon>
        <taxon>Sordariomycetidae</taxon>
        <taxon>Diaporthales</taxon>
        <taxon>Cytosporaceae</taxon>
        <taxon>Cytospora</taxon>
    </lineage>
</organism>
<dbReference type="InterPro" id="IPR046341">
    <property type="entry name" value="SET_dom_sf"/>
</dbReference>
<feature type="region of interest" description="Disordered" evidence="1">
    <location>
        <begin position="1075"/>
        <end position="1097"/>
    </location>
</feature>
<reference evidence="4" key="1">
    <citation type="submission" date="2014-12" db="EMBL/GenBank/DDBJ databases">
        <title>Genome Sequence of Valsa Canker Pathogens Uncovers a Specific Adaption of Colonization on Woody Bark.</title>
        <authorList>
            <person name="Yin Z."/>
            <person name="Liu H."/>
            <person name="Gao X."/>
            <person name="Li Z."/>
            <person name="Song N."/>
            <person name="Ke X."/>
            <person name="Dai Q."/>
            <person name="Wu Y."/>
            <person name="Sun Y."/>
            <person name="Xu J.-R."/>
            <person name="Kang Z.K."/>
            <person name="Wang L."/>
            <person name="Huang L."/>
        </authorList>
    </citation>
    <scope>NUCLEOTIDE SEQUENCE [LARGE SCALE GENOMIC DNA]</scope>
    <source>
        <strain evidence="4">SXYL134</strain>
    </source>
</reference>
<dbReference type="GO" id="GO:0003690">
    <property type="term" value="F:double-stranded DNA binding"/>
    <property type="evidence" value="ECO:0007669"/>
    <property type="project" value="TreeGrafter"/>
</dbReference>
<evidence type="ECO:0000313" key="3">
    <source>
        <dbReference type="EMBL" id="KUI63011.1"/>
    </source>
</evidence>
<dbReference type="Pfam" id="PF00856">
    <property type="entry name" value="SET"/>
    <property type="match status" value="1"/>
</dbReference>
<gene>
    <name evidence="3" type="ORF">VP1G_10135</name>
</gene>
<sequence>MEWTEADVTNLLNSNLLEQRPDARSESLRHFLLSNVEQFRVEFLKVGGPDDNVVKPHVAFHLNLKPCLLGQDYTSCRISMDYEGRGGNGVSGKFNIKGRTHITSSWRATGSFGFGVTRKGKYIKVKDWVNVIRGEYKDPLVTRHDLSGNMMKFAFVGTHVIPNTVREVDGCRDWIAQAFTRFYLLGFVNLWGEELGETPALNQSGFPSYEDFNRTIPRGRFPALNKPNAFWFPDVIDKRFVNGSTNSDSIRIEKVSMWRAVFIDRAVHRHEKVMYGSETLEYNYIPLREQEAWSSPSGGPPPGPGSMPPGGPHGPGSSSTSSGGGGGGGGGAPGQSSTHHGQVLGTHLPPVDTRHQDSSSLQQRRPPNHGAVQSERKTVPKAETKAAEAKEKQKKADTKEAKEKKKRAEAADARAAAKAGLQLFNSDMGDPGLNAKSWTARLGLLIRGGKERSPTRHGEITNHEEKKGARKLSKQPARLPSANRQDGINELGEHEYDIFSDAGPLAEQVDGIRDHTEMLHGLAHRESQDSMVDMARKRGGNLDDSDPELAAFRKRREEMIASVPLDIWILIGSYLGPSDRAHLSLMNKTLFINLGTQSLRTLNLPENHMEKLRCLRYIDRHLPNHLLCFLCARYHLRTNPGAEKPSSSYTQKPVFICPASKTSILPRTRLAHPRTLPYAFVQLVMRAAKYGPAYGISPETLSRGWRDHESGWTHRTTYQVNHGHLLLRVRSQAYAPPSMTPAGMRHLLYERGEYMPYFSVCAHWREGVLMDVCKCALSHVPEPPRSLGDQLKKGPHWAASQMAHSGRAGGNSLCRECVFCQSARRCPRCPSEYLVKVSLVEDKEDPVQRFKYAIVMTRWCDLGDGSGPGISPEWDAINRIAGGYESFEHNDFKNVIAPAGANLLEIRSAGALGWGVFAKVPIPDGTILGEYLGELVPSTQVQRGDKYPFQLMNFYSTARRFGNITRFINHHCTPNAVVEQGMYGKRMADIYRADQDIAAGDQIFIDYGRAYFEQLGIQCLCDDQVGAHLPPPDAGSSTAQKGEAKKGAAKKGAFAKKTAKKQFAKKTVAKAAVGGKAAVKKAAGKKLTKAAGVKKRD</sequence>
<feature type="domain" description="SET" evidence="2">
    <location>
        <begin position="902"/>
        <end position="1008"/>
    </location>
</feature>
<dbReference type="PANTHER" id="PTHR45660:SF13">
    <property type="entry name" value="HISTONE-LYSINE N-METHYLTRANSFERASE SETMAR"/>
    <property type="match status" value="1"/>
</dbReference>
<feature type="region of interest" description="Disordered" evidence="1">
    <location>
        <begin position="1031"/>
        <end position="1062"/>
    </location>
</feature>
<feature type="compositionally biased region" description="Basic residues" evidence="1">
    <location>
        <begin position="1078"/>
        <end position="1097"/>
    </location>
</feature>
<dbReference type="SMART" id="SM00317">
    <property type="entry name" value="SET"/>
    <property type="match status" value="1"/>
</dbReference>
<feature type="compositionally biased region" description="Gly residues" evidence="1">
    <location>
        <begin position="322"/>
        <end position="333"/>
    </location>
</feature>
<dbReference type="GO" id="GO:0042054">
    <property type="term" value="F:histone methyltransferase activity"/>
    <property type="evidence" value="ECO:0007669"/>
    <property type="project" value="TreeGrafter"/>
</dbReference>
<dbReference type="AlphaFoldDB" id="A0A194VGV9"/>
<feature type="compositionally biased region" description="Basic and acidic residues" evidence="1">
    <location>
        <begin position="374"/>
        <end position="412"/>
    </location>
</feature>
<dbReference type="PANTHER" id="PTHR45660">
    <property type="entry name" value="HISTONE-LYSINE N-METHYLTRANSFERASE SETMAR"/>
    <property type="match status" value="1"/>
</dbReference>
<feature type="compositionally biased region" description="Basic residues" evidence="1">
    <location>
        <begin position="1047"/>
        <end position="1062"/>
    </location>
</feature>
<evidence type="ECO:0000313" key="4">
    <source>
        <dbReference type="Proteomes" id="UP000078576"/>
    </source>
</evidence>
<keyword evidence="4" id="KW-1185">Reference proteome</keyword>
<dbReference type="InterPro" id="IPR051357">
    <property type="entry name" value="H3K9_HMTase_SUVAR3-9"/>
</dbReference>
<evidence type="ECO:0000256" key="1">
    <source>
        <dbReference type="SAM" id="MobiDB-lite"/>
    </source>
</evidence>
<dbReference type="OrthoDB" id="3912356at2759"/>
<dbReference type="Proteomes" id="UP000078576">
    <property type="component" value="Unassembled WGS sequence"/>
</dbReference>
<protein>
    <submittedName>
        <fullName evidence="3">Histone-lysine N-methyltransferase EHMT2</fullName>
    </submittedName>
</protein>
<feature type="region of interest" description="Disordered" evidence="1">
    <location>
        <begin position="448"/>
        <end position="485"/>
    </location>
</feature>
<feature type="compositionally biased region" description="Pro residues" evidence="1">
    <location>
        <begin position="298"/>
        <end position="312"/>
    </location>
</feature>